<proteinExistence type="predicted"/>
<dbReference type="EMBL" id="LDOV01000017">
    <property type="protein sequence ID" value="KLV01101.1"/>
    <property type="molecule type" value="Genomic_DNA"/>
</dbReference>
<dbReference type="Gene3D" id="2.60.40.2390">
    <property type="match status" value="1"/>
</dbReference>
<dbReference type="Pfam" id="PF12975">
    <property type="entry name" value="DUF3859"/>
    <property type="match status" value="1"/>
</dbReference>
<dbReference type="PATRIC" id="fig|754436.4.peg.2087"/>
<protein>
    <recommendedName>
        <fullName evidence="1">DUF3859 domain-containing protein</fullName>
    </recommendedName>
</protein>
<dbReference type="OrthoDB" id="6306965at2"/>
<keyword evidence="3" id="KW-1185">Reference proteome</keyword>
<dbReference type="InterPro" id="IPR024331">
    <property type="entry name" value="DUF3859"/>
</dbReference>
<organism evidence="2 3">
    <name type="scientific">Photobacterium aphoticum</name>
    <dbReference type="NCBI Taxonomy" id="754436"/>
    <lineage>
        <taxon>Bacteria</taxon>
        <taxon>Pseudomonadati</taxon>
        <taxon>Pseudomonadota</taxon>
        <taxon>Gammaproteobacteria</taxon>
        <taxon>Vibrionales</taxon>
        <taxon>Vibrionaceae</taxon>
        <taxon>Photobacterium</taxon>
    </lineage>
</organism>
<evidence type="ECO:0000313" key="3">
    <source>
        <dbReference type="Proteomes" id="UP000036426"/>
    </source>
</evidence>
<dbReference type="PROSITE" id="PS51257">
    <property type="entry name" value="PROKAR_LIPOPROTEIN"/>
    <property type="match status" value="1"/>
</dbReference>
<dbReference type="Proteomes" id="UP000036426">
    <property type="component" value="Unassembled WGS sequence"/>
</dbReference>
<comment type="caution">
    <text evidence="2">The sequence shown here is derived from an EMBL/GenBank/DDBJ whole genome shotgun (WGS) entry which is preliminary data.</text>
</comment>
<name>A0A0J1GNA9_9GAMM</name>
<evidence type="ECO:0000313" key="2">
    <source>
        <dbReference type="EMBL" id="KLV01101.1"/>
    </source>
</evidence>
<gene>
    <name evidence="2" type="ORF">ABT58_09860</name>
</gene>
<feature type="domain" description="DUF3859" evidence="1">
    <location>
        <begin position="31"/>
        <end position="154"/>
    </location>
</feature>
<evidence type="ECO:0000259" key="1">
    <source>
        <dbReference type="Pfam" id="PF12975"/>
    </source>
</evidence>
<sequence>MDFKKIYMVCMVAALAGCATPPKTHMTLAEKGQYVANTDSATEIAGLPSDKLAVISNIAFIDESNIVPAVKGTRFGLSYDVTGEDTQVIHQITFPPMTDPTTGKTVESITYNQAITTGNTFFGYYLSEDWEVVPGKWTFSVIMDDDVVLTEEFTLEKPVY</sequence>
<dbReference type="AlphaFoldDB" id="A0A0J1GNA9"/>
<reference evidence="2 3" key="1">
    <citation type="submission" date="2015-05" db="EMBL/GenBank/DDBJ databases">
        <title>Photobacterium galathea sp. nov.</title>
        <authorList>
            <person name="Machado H."/>
            <person name="Gram L."/>
        </authorList>
    </citation>
    <scope>NUCLEOTIDE SEQUENCE [LARGE SCALE GENOMIC DNA]</scope>
    <source>
        <strain evidence="2 3">DSM 25995</strain>
    </source>
</reference>
<dbReference type="RefSeq" id="WP_047874220.1">
    <property type="nucleotide sequence ID" value="NZ_BMYC01000002.1"/>
</dbReference>
<accession>A0A0J1GNA9</accession>